<sequence length="278" mass="30737">MEIAAEMLGATGTNIKGENTKKSFLVFLHTTLFYVVKGKNKERRQIEMGDTKNSNNNLSSSKNGGKKIGNVDKTRVGGKNESTKNRSDTNGNSNNNKNFKNKTGRKNTNNGVTSKNSGTKSPKQEVLAETPKSANNNKAVKSKMVDSTTQTSTPLRLHLDGMFEDAAGGYQRPSLNSIESECTEDEEDDEMISELGAPSSPLSSNRSSARTSFSNKELGYGYNFKFEWAQNSRRQQLLIPTESKPRCFEDLENSHELKLLNLTEQLNALVTTAQDNHQ</sequence>
<gene>
    <name evidence="2" type="ORF">ZYGR_0AI04230</name>
</gene>
<comment type="caution">
    <text evidence="2">The sequence shown here is derived from an EMBL/GenBank/DDBJ whole genome shotgun (WGS) entry which is preliminary data.</text>
</comment>
<dbReference type="AlphaFoldDB" id="A0A1Q3ABX6"/>
<organism evidence="2 3">
    <name type="scientific">Zygosaccharomyces rouxii</name>
    <dbReference type="NCBI Taxonomy" id="4956"/>
    <lineage>
        <taxon>Eukaryota</taxon>
        <taxon>Fungi</taxon>
        <taxon>Dikarya</taxon>
        <taxon>Ascomycota</taxon>
        <taxon>Saccharomycotina</taxon>
        <taxon>Saccharomycetes</taxon>
        <taxon>Saccharomycetales</taxon>
        <taxon>Saccharomycetaceae</taxon>
        <taxon>Zygosaccharomyces</taxon>
    </lineage>
</organism>
<evidence type="ECO:0000313" key="3">
    <source>
        <dbReference type="Proteomes" id="UP000187013"/>
    </source>
</evidence>
<evidence type="ECO:0000256" key="1">
    <source>
        <dbReference type="SAM" id="MobiDB-lite"/>
    </source>
</evidence>
<evidence type="ECO:0000313" key="2">
    <source>
        <dbReference type="EMBL" id="GAV53141.1"/>
    </source>
</evidence>
<feature type="compositionally biased region" description="Acidic residues" evidence="1">
    <location>
        <begin position="181"/>
        <end position="192"/>
    </location>
</feature>
<feature type="compositionally biased region" description="Polar residues" evidence="1">
    <location>
        <begin position="112"/>
        <end position="121"/>
    </location>
</feature>
<accession>A0A1Q3ABX6</accession>
<feature type="region of interest" description="Disordered" evidence="1">
    <location>
        <begin position="45"/>
        <end position="152"/>
    </location>
</feature>
<proteinExistence type="predicted"/>
<name>A0A1Q3ABX6_ZYGRO</name>
<feature type="compositionally biased region" description="Low complexity" evidence="1">
    <location>
        <begin position="88"/>
        <end position="98"/>
    </location>
</feature>
<feature type="compositionally biased region" description="Low complexity" evidence="1">
    <location>
        <begin position="197"/>
        <end position="209"/>
    </location>
</feature>
<protein>
    <submittedName>
        <fullName evidence="2">Uncharacterized protein</fullName>
    </submittedName>
</protein>
<reference evidence="2 3" key="1">
    <citation type="submission" date="2016-08" db="EMBL/GenBank/DDBJ databases">
        <title>Draft genome sequence of allopolyploid Zygosaccharomyces rouxii.</title>
        <authorList>
            <person name="Watanabe J."/>
            <person name="Uehara K."/>
            <person name="Mogi Y."/>
            <person name="Tsukioka Y."/>
        </authorList>
    </citation>
    <scope>NUCLEOTIDE SEQUENCE [LARGE SCALE GENOMIC DNA]</scope>
    <source>
        <strain evidence="2 3">NBRC 110957</strain>
    </source>
</reference>
<dbReference type="EMBL" id="BDGX01000035">
    <property type="protein sequence ID" value="GAV53141.1"/>
    <property type="molecule type" value="Genomic_DNA"/>
</dbReference>
<dbReference type="Proteomes" id="UP000187013">
    <property type="component" value="Unassembled WGS sequence"/>
</dbReference>
<feature type="compositionally biased region" description="Low complexity" evidence="1">
    <location>
        <begin position="52"/>
        <end position="63"/>
    </location>
</feature>
<feature type="region of interest" description="Disordered" evidence="1">
    <location>
        <begin position="180"/>
        <end position="209"/>
    </location>
</feature>
<dbReference type="OrthoDB" id="10484280at2759"/>